<proteinExistence type="inferred from homology"/>
<keyword evidence="2 6" id="KW-0396">Initiation factor</keyword>
<feature type="compositionally biased region" description="Basic and acidic residues" evidence="4">
    <location>
        <begin position="153"/>
        <end position="166"/>
    </location>
</feature>
<dbReference type="Pfam" id="PF02847">
    <property type="entry name" value="MA3"/>
    <property type="match status" value="1"/>
</dbReference>
<dbReference type="PANTHER" id="PTHR23253:SF53">
    <property type="entry name" value="EUKARYOTIC TRANSLATION INITIATION FACTOR ISOFORM 4G-1"/>
    <property type="match status" value="1"/>
</dbReference>
<sequence>MASEDKKSEAPEEAEVSLRPTGMTGMLAGMPVSLRPGGGLAPGLVSTRPKKEVSIPRSKKLNCDPVKYEKAFLLSFKETCTVLPAELEKSTSEAVLNNVAPETEGAADPSWSKEEKPADSSAAPRQNYEKDNRDWRSRTELPAPREQSGSGREGGRRDAGKNDRQQGGRQPSAPMPDGPLPKIDKAASPFVVGAKQSDEEQLVRSVKGILNKLTPEKFDKLSDQLVELGIATADQLRGVISLVFDKAVAEPGFCALYARLCMKISKVLPEFPPLEGESKPMTFRRVLLNTCQEEFEGAANQRAGILAEIAAEPHLGEEEKEFRMRKVKLRTLGNIRLIGELYKEKMIMEKILHACVTDLLGSVKTKELPPEENIEALCNLLTTVGKTLDCSARSKPLLEGYFSRLAALAATPGVPSRIRFMCRDVVDLRKNKWKPRREKLEAKTIEEVHAEAAKEMGVQRPGGAKAPVAKPGDDERALFPEGPSGPMVDPDGWEVAGRKKKQAEAHAVGGQYSALTGAYVAKPIVRQPVEPTPAQRPEEPKVDAAPAVEPEAEKAPAKFSDEALEKKMTNLIEEFLAINDKKEVDLALKEWEEKVSDKSTVAVKFAKKGVTTIVDKGVEKEGALLIDLLCSLGKSGVIQWDSLKEPVLEYMEQMDDLAMDVPMAPKLLGQLCAAIIIESSGKVTLAYAQECCEKMEDMFTRRDVAGPIFTHLKAKGPFMKLMMDSKIDVKTFLTDEDAPDAADDLVKWLEGKGLGSMLS</sequence>
<dbReference type="Proteomes" id="UP001190700">
    <property type="component" value="Unassembled WGS sequence"/>
</dbReference>
<dbReference type="Pfam" id="PF02854">
    <property type="entry name" value="MIF4G"/>
    <property type="match status" value="1"/>
</dbReference>
<organism evidence="6 7">
    <name type="scientific">Cymbomonas tetramitiformis</name>
    <dbReference type="NCBI Taxonomy" id="36881"/>
    <lineage>
        <taxon>Eukaryota</taxon>
        <taxon>Viridiplantae</taxon>
        <taxon>Chlorophyta</taxon>
        <taxon>Pyramimonadophyceae</taxon>
        <taxon>Pyramimonadales</taxon>
        <taxon>Pyramimonadaceae</taxon>
        <taxon>Cymbomonas</taxon>
    </lineage>
</organism>
<dbReference type="SUPFAM" id="SSF48371">
    <property type="entry name" value="ARM repeat"/>
    <property type="match status" value="2"/>
</dbReference>
<evidence type="ECO:0000256" key="3">
    <source>
        <dbReference type="ARBA" id="ARBA00022917"/>
    </source>
</evidence>
<gene>
    <name evidence="6" type="ORF">CYMTET_41828</name>
</gene>
<dbReference type="EMBL" id="LGRX02027843">
    <property type="protein sequence ID" value="KAK3248713.1"/>
    <property type="molecule type" value="Genomic_DNA"/>
</dbReference>
<feature type="region of interest" description="Disordered" evidence="4">
    <location>
        <begin position="1"/>
        <end position="57"/>
    </location>
</feature>
<dbReference type="InterPro" id="IPR003890">
    <property type="entry name" value="MIF4G-like_typ-3"/>
</dbReference>
<dbReference type="InterPro" id="IPR003891">
    <property type="entry name" value="Initiation_fac_eIF4g_MI"/>
</dbReference>
<evidence type="ECO:0000256" key="4">
    <source>
        <dbReference type="SAM" id="MobiDB-lite"/>
    </source>
</evidence>
<accession>A0AAE0C5A7</accession>
<dbReference type="InterPro" id="IPR016024">
    <property type="entry name" value="ARM-type_fold"/>
</dbReference>
<dbReference type="PROSITE" id="PS51366">
    <property type="entry name" value="MI"/>
    <property type="match status" value="1"/>
</dbReference>
<reference evidence="6 7" key="1">
    <citation type="journal article" date="2015" name="Genome Biol. Evol.">
        <title>Comparative Genomics of a Bacterivorous Green Alga Reveals Evolutionary Causalities and Consequences of Phago-Mixotrophic Mode of Nutrition.</title>
        <authorList>
            <person name="Burns J.A."/>
            <person name="Paasch A."/>
            <person name="Narechania A."/>
            <person name="Kim E."/>
        </authorList>
    </citation>
    <scope>NUCLEOTIDE SEQUENCE [LARGE SCALE GENOMIC DNA]</scope>
    <source>
        <strain evidence="6 7">PLY_AMNH</strain>
    </source>
</reference>
<dbReference type="PANTHER" id="PTHR23253">
    <property type="entry name" value="EUKARYOTIC TRANSLATION INITIATION FACTOR 4 GAMMA"/>
    <property type="match status" value="1"/>
</dbReference>
<evidence type="ECO:0000256" key="1">
    <source>
        <dbReference type="ARBA" id="ARBA00005775"/>
    </source>
</evidence>
<keyword evidence="7" id="KW-1185">Reference proteome</keyword>
<dbReference type="Gene3D" id="1.25.40.180">
    <property type="match status" value="2"/>
</dbReference>
<keyword evidence="3" id="KW-0648">Protein biosynthesis</keyword>
<feature type="domain" description="MI" evidence="5">
    <location>
        <begin position="563"/>
        <end position="691"/>
    </location>
</feature>
<dbReference type="GO" id="GO:0003729">
    <property type="term" value="F:mRNA binding"/>
    <property type="evidence" value="ECO:0007669"/>
    <property type="project" value="TreeGrafter"/>
</dbReference>
<feature type="region of interest" description="Disordered" evidence="4">
    <location>
        <begin position="530"/>
        <end position="556"/>
    </location>
</feature>
<dbReference type="GO" id="GO:0003743">
    <property type="term" value="F:translation initiation factor activity"/>
    <property type="evidence" value="ECO:0007669"/>
    <property type="project" value="UniProtKB-KW"/>
</dbReference>
<evidence type="ECO:0000259" key="5">
    <source>
        <dbReference type="PROSITE" id="PS51366"/>
    </source>
</evidence>
<dbReference type="GO" id="GO:0016281">
    <property type="term" value="C:eukaryotic translation initiation factor 4F complex"/>
    <property type="evidence" value="ECO:0007669"/>
    <property type="project" value="TreeGrafter"/>
</dbReference>
<feature type="region of interest" description="Disordered" evidence="4">
    <location>
        <begin position="460"/>
        <end position="488"/>
    </location>
</feature>
<feature type="compositionally biased region" description="Basic and acidic residues" evidence="4">
    <location>
        <begin position="1"/>
        <end position="10"/>
    </location>
</feature>
<protein>
    <submittedName>
        <fullName evidence="6">Eukaryotic translation initiation factor 4 gamma 1</fullName>
    </submittedName>
</protein>
<feature type="region of interest" description="Disordered" evidence="4">
    <location>
        <begin position="87"/>
        <end position="185"/>
    </location>
</feature>
<comment type="similarity">
    <text evidence="1">Belongs to the eukaryotic initiation factor 4G family.</text>
</comment>
<comment type="caution">
    <text evidence="6">The sequence shown here is derived from an EMBL/GenBank/DDBJ whole genome shotgun (WGS) entry which is preliminary data.</text>
</comment>
<dbReference type="AlphaFoldDB" id="A0AAE0C5A7"/>
<evidence type="ECO:0000313" key="7">
    <source>
        <dbReference type="Proteomes" id="UP001190700"/>
    </source>
</evidence>
<name>A0AAE0C5A7_9CHLO</name>
<dbReference type="SMART" id="SM00543">
    <property type="entry name" value="MIF4G"/>
    <property type="match status" value="1"/>
</dbReference>
<evidence type="ECO:0000313" key="6">
    <source>
        <dbReference type="EMBL" id="KAK3248713.1"/>
    </source>
</evidence>
<evidence type="ECO:0000256" key="2">
    <source>
        <dbReference type="ARBA" id="ARBA00022540"/>
    </source>
</evidence>
<feature type="compositionally biased region" description="Basic and acidic residues" evidence="4">
    <location>
        <begin position="127"/>
        <end position="139"/>
    </location>
</feature>